<gene>
    <name evidence="1" type="ORF">PAT3040_03660</name>
</gene>
<dbReference type="SUPFAM" id="SSF48208">
    <property type="entry name" value="Six-hairpin glycosidases"/>
    <property type="match status" value="3"/>
</dbReference>
<sequence>MNSQTYLTSVETCMEWIESQMLTFDGGYHGMYERIRINEHIRVNWVRPDCNTELLRTLTVYERITGSDRYAKLAAKIKEWVLRVQDNDPLSVWYGSFPFFLVEGNTVTDSGKKLYQNDNGRIMIALLHAYEIDRDPRLLESAVNVADYWIGIQRSEGNFVRKDGKTWELAKGPDFVLWLAAGFLLLHQATGGEKYKTAALKAYDYLLALQLEDGRIKTSYELELTEDWRPLSSETAKALYSFSVAYRLTKDERFATALRKAGAYTLSLQHGSGGILNNDAQTKDAALQNNENLCDLVYTQGFALMALIEAWQATGDVNYEEGARKLANFLTDIQCKGESPLWDGAWRGSYNAVTRQWDGRADQNNHIDEGGMYSVYTGWTATNNMFGLLRLHELSQK</sequence>
<protein>
    <recommendedName>
        <fullName evidence="3">Glycosyl hydrolase</fullName>
    </recommendedName>
</protein>
<dbReference type="Gene3D" id="1.50.10.20">
    <property type="match status" value="1"/>
</dbReference>
<dbReference type="EMBL" id="BDQX01000191">
    <property type="protein sequence ID" value="GBG09038.1"/>
    <property type="molecule type" value="Genomic_DNA"/>
</dbReference>
<evidence type="ECO:0008006" key="3">
    <source>
        <dbReference type="Google" id="ProtNLM"/>
    </source>
</evidence>
<dbReference type="RefSeq" id="WP_108993863.1">
    <property type="nucleotide sequence ID" value="NZ_BDQX01000191.1"/>
</dbReference>
<accession>A0A2R5EVH4</accession>
<dbReference type="InterPro" id="IPR008928">
    <property type="entry name" value="6-hairpin_glycosidase_sf"/>
</dbReference>
<reference evidence="1 2" key="1">
    <citation type="submission" date="2017-08" db="EMBL/GenBank/DDBJ databases">
        <title>Substantial Increase in Enzyme Production by Combined Drug-Resistance Mutations in Paenibacillus agaridevorans.</title>
        <authorList>
            <person name="Tanaka Y."/>
            <person name="Funane K."/>
            <person name="Hosaka T."/>
            <person name="Shiwa Y."/>
            <person name="Fujita N."/>
            <person name="Miyazaki T."/>
            <person name="Yoshikawa H."/>
            <person name="Murakami K."/>
            <person name="Kasahara K."/>
            <person name="Inaoka T."/>
            <person name="Hiraga Y."/>
            <person name="Ochi K."/>
        </authorList>
    </citation>
    <scope>NUCLEOTIDE SEQUENCE [LARGE SCALE GENOMIC DNA]</scope>
    <source>
        <strain evidence="1 2">T-3040</strain>
    </source>
</reference>
<dbReference type="AlphaFoldDB" id="A0A2R5EVH4"/>
<proteinExistence type="predicted"/>
<comment type="caution">
    <text evidence="1">The sequence shown here is derived from an EMBL/GenBank/DDBJ whole genome shotgun (WGS) entry which is preliminary data.</text>
</comment>
<evidence type="ECO:0000313" key="2">
    <source>
        <dbReference type="Proteomes" id="UP000245202"/>
    </source>
</evidence>
<name>A0A2R5EVH4_9BACL</name>
<dbReference type="GO" id="GO:0005975">
    <property type="term" value="P:carbohydrate metabolic process"/>
    <property type="evidence" value="ECO:0007669"/>
    <property type="project" value="InterPro"/>
</dbReference>
<organism evidence="1 2">
    <name type="scientific">Paenibacillus agaridevorans</name>
    <dbReference type="NCBI Taxonomy" id="171404"/>
    <lineage>
        <taxon>Bacteria</taxon>
        <taxon>Bacillati</taxon>
        <taxon>Bacillota</taxon>
        <taxon>Bacilli</taxon>
        <taxon>Bacillales</taxon>
        <taxon>Paenibacillaceae</taxon>
        <taxon>Paenibacillus</taxon>
    </lineage>
</organism>
<keyword evidence="2" id="KW-1185">Reference proteome</keyword>
<evidence type="ECO:0000313" key="1">
    <source>
        <dbReference type="EMBL" id="GBG09038.1"/>
    </source>
</evidence>
<dbReference type="Proteomes" id="UP000245202">
    <property type="component" value="Unassembled WGS sequence"/>
</dbReference>